<dbReference type="Proteomes" id="UP000006672">
    <property type="component" value="Unassembled WGS sequence"/>
</dbReference>
<dbReference type="EMBL" id="CAAKNF010000013">
    <property type="protein sequence ID" value="VIP00121.1"/>
    <property type="molecule type" value="Genomic_DNA"/>
</dbReference>
<dbReference type="AlphaFoldDB" id="A0A0K0J5J7"/>
<dbReference type="RefSeq" id="XP_042938820.1">
    <property type="nucleotide sequence ID" value="XM_043082886.1"/>
</dbReference>
<protein>
    <submittedName>
        <fullName evidence="1 4">Bm235</fullName>
    </submittedName>
</protein>
<proteinExistence type="predicted"/>
<reference evidence="2" key="3">
    <citation type="submission" date="2019-04" db="EMBL/GenBank/DDBJ databases">
        <authorList>
            <person name="Howe K."/>
            <person name="Paulini M."/>
            <person name="Williams G."/>
        </authorList>
    </citation>
    <scope>NUCLEOTIDE SEQUENCE [LARGE SCALE GENOMIC DNA]</scope>
    <source>
        <strain evidence="2">FR3</strain>
    </source>
</reference>
<dbReference type="CTD" id="66059562"/>
<dbReference type="EMBL" id="LN856662">
    <property type="protein sequence ID" value="CRZ22774.1"/>
    <property type="molecule type" value="Genomic_DNA"/>
</dbReference>
<gene>
    <name evidence="1 2 4" type="ORF">Bm235</name>
    <name evidence="2" type="ORF">BM_BM235</name>
    <name evidence="1" type="ORF">BM_Bm235</name>
</gene>
<dbReference type="OrthoDB" id="5820935at2759"/>
<reference evidence="1 3" key="1">
    <citation type="journal article" date="2007" name="Science">
        <title>Draft genome of the filarial nematode parasite Brugia malayi.</title>
        <authorList>
            <person name="Ghedin E."/>
            <person name="Wang S."/>
            <person name="Spiro D."/>
            <person name="Caler E."/>
            <person name="Zhao Q."/>
            <person name="Crabtree J."/>
            <person name="Allen J.E."/>
            <person name="Delcher A.L."/>
            <person name="Guiliano D.B."/>
            <person name="Miranda-Saavedra D."/>
            <person name="Angiuoli S.V."/>
            <person name="Creasy T."/>
            <person name="Amedeo P."/>
            <person name="Haas B."/>
            <person name="El-Sayed N.M."/>
            <person name="Wortman J.R."/>
            <person name="Feldblyum T."/>
            <person name="Tallon L."/>
            <person name="Schatz M."/>
            <person name="Shumway M."/>
            <person name="Koo H."/>
            <person name="Salzberg S.L."/>
            <person name="Schobel S."/>
            <person name="Pertea M."/>
            <person name="Pop M."/>
            <person name="White O."/>
            <person name="Barton G.J."/>
            <person name="Carlow C.K."/>
            <person name="Crawford M.J."/>
            <person name="Daub J."/>
            <person name="Dimmic M.W."/>
            <person name="Estes C.F."/>
            <person name="Foster J.M."/>
            <person name="Ganatra M."/>
            <person name="Gregory W.F."/>
            <person name="Johnson N.M."/>
            <person name="Jin J."/>
            <person name="Komuniecki R."/>
            <person name="Korf I."/>
            <person name="Kumar S."/>
            <person name="Laney S."/>
            <person name="Li B.W."/>
            <person name="Li W."/>
            <person name="Lindblom T.H."/>
            <person name="Lustigman S."/>
            <person name="Ma D."/>
            <person name="Maina C.V."/>
            <person name="Martin D.M."/>
            <person name="McCarter J.P."/>
            <person name="McReynolds L."/>
            <person name="Mitreva M."/>
            <person name="Nutman T.B."/>
            <person name="Parkinson J."/>
            <person name="Peregrin-Alvarez J.M."/>
            <person name="Poole C."/>
            <person name="Ren Q."/>
            <person name="Saunders L."/>
            <person name="Sluder A.E."/>
            <person name="Smith K."/>
            <person name="Stanke M."/>
            <person name="Unnasch T.R."/>
            <person name="Ware J."/>
            <person name="Wei A.D."/>
            <person name="Weil G."/>
            <person name="Williams D.J."/>
            <person name="Zhang Y."/>
            <person name="Williams S.A."/>
            <person name="Fraser-Liggett C."/>
            <person name="Slatko B."/>
            <person name="Blaxter M.L."/>
            <person name="Scott A.L."/>
        </authorList>
    </citation>
    <scope>NUCLEOTIDE SEQUENCE</scope>
    <source>
        <strain evidence="1 3">FR3</strain>
    </source>
</reference>
<dbReference type="GeneID" id="66059562"/>
<accession>A0A4E9FS30</accession>
<dbReference type="WBParaSite" id="Bm235a.1">
    <property type="protein sequence ID" value="Bm235a.1"/>
    <property type="gene ID" value="WBGene00220496"/>
</dbReference>
<dbReference type="KEGG" id="bmy:BM_BM235"/>
<sequence>MSENNFHPVQMLCFFKETEISIPQIYREIEHTLSMVRALLKQYQEQTNEYGRFNLEWFNR</sequence>
<name>A0A0K0J5J7_BRUMA</name>
<evidence type="ECO:0000313" key="4">
    <source>
        <dbReference type="WBParaSite" id="Bm235a.1"/>
    </source>
</evidence>
<reference evidence="4" key="4">
    <citation type="submission" date="2019-12" db="UniProtKB">
        <authorList>
            <consortium name="WormBaseParasite"/>
        </authorList>
    </citation>
    <scope>IDENTIFICATION</scope>
</reference>
<evidence type="ECO:0000313" key="3">
    <source>
        <dbReference type="Proteomes" id="UP000006672"/>
    </source>
</evidence>
<organism evidence="1">
    <name type="scientific">Brugia malayi</name>
    <name type="common">Filarial nematode worm</name>
    <dbReference type="NCBI Taxonomy" id="6279"/>
    <lineage>
        <taxon>Eukaryota</taxon>
        <taxon>Metazoa</taxon>
        <taxon>Ecdysozoa</taxon>
        <taxon>Nematoda</taxon>
        <taxon>Chromadorea</taxon>
        <taxon>Rhabditida</taxon>
        <taxon>Spirurina</taxon>
        <taxon>Spiruromorpha</taxon>
        <taxon>Filarioidea</taxon>
        <taxon>Onchocercidae</taxon>
        <taxon>Brugia</taxon>
    </lineage>
</organism>
<evidence type="ECO:0000313" key="1">
    <source>
        <dbReference type="EMBL" id="CRZ22774.1"/>
    </source>
</evidence>
<evidence type="ECO:0000313" key="2">
    <source>
        <dbReference type="EMBL" id="VIP00121.1"/>
    </source>
</evidence>
<keyword evidence="3" id="KW-1185">Reference proteome</keyword>
<reference evidence="1" key="2">
    <citation type="submission" date="2012-12" db="EMBL/GenBank/DDBJ databases">
        <authorList>
            <person name="Gao Y.W."/>
            <person name="Fan S.T."/>
            <person name="Sun H.T."/>
            <person name="Wang Z."/>
            <person name="Gao X.L."/>
            <person name="Li Y.G."/>
            <person name="Wang T.C."/>
            <person name="Zhang K."/>
            <person name="Xu W.W."/>
            <person name="Yu Z.J."/>
            <person name="Xia X.Z."/>
        </authorList>
    </citation>
    <scope>NUCLEOTIDE SEQUENCE</scope>
    <source>
        <strain evidence="1">FR3</strain>
    </source>
</reference>
<accession>A0A0K0J5J7</accession>